<dbReference type="Proteomes" id="UP000229749">
    <property type="component" value="Unassembled WGS sequence"/>
</dbReference>
<dbReference type="EMBL" id="PFWS01000048">
    <property type="protein sequence ID" value="PJA47108.1"/>
    <property type="molecule type" value="Genomic_DNA"/>
</dbReference>
<reference evidence="2" key="1">
    <citation type="submission" date="2017-09" db="EMBL/GenBank/DDBJ databases">
        <title>Depth-based differentiation of microbial function through sediment-hosted aquifers and enrichment of novel symbionts in the deep terrestrial subsurface.</title>
        <authorList>
            <person name="Probst A.J."/>
            <person name="Ladd B."/>
            <person name="Jarett J.K."/>
            <person name="Geller-Mcgrath D.E."/>
            <person name="Sieber C.M.K."/>
            <person name="Emerson J.B."/>
            <person name="Anantharaman K."/>
            <person name="Thomas B.C."/>
            <person name="Malmstrom R."/>
            <person name="Stieglmeier M."/>
            <person name="Klingl A."/>
            <person name="Woyke T."/>
            <person name="Ryan C.M."/>
            <person name="Banfield J.F."/>
        </authorList>
    </citation>
    <scope>NUCLEOTIDE SEQUENCE [LARGE SCALE GENOMIC DNA]</scope>
</reference>
<sequence>MRLFSKWFLFLFLLGLLPSFPLNFVHASDAYANSLYSHSIANALDPLLSVGAPDDAMTSFLGKDAFVFLDMGQGEEGTGDLKLHMLLLDVGATAQIQFLDENEQNLQVENIRFEIGESTPIIPFLQTSSYRYVKITSTEDEPWKLDAIEAQTYATTLSQTTTENSSIDNTSLPNDSNSLINEKEVIPTHGLLFKLPDDGDPQTSVDAAIYFIGADEKRHAFPSETIFFTWFANFDDVSYVTEEQLASYPLGKNVTIRPGTYLIKLETDPKVYAVETGGILRWVETEEIAKKLYGEKWHEQVIDIPDVFFSNYTKGEPLTNDSHSNGTLGITPSREMVYLLNQGYYHLSGEIVEQMHLDSNFAVLIDIDIYTTYTDLGSLTDDLTIKWPY</sequence>
<evidence type="ECO:0000313" key="1">
    <source>
        <dbReference type="EMBL" id="PJA47108.1"/>
    </source>
</evidence>
<accession>A0A2M7XGV4</accession>
<protein>
    <submittedName>
        <fullName evidence="1">Uncharacterized protein</fullName>
    </submittedName>
</protein>
<evidence type="ECO:0000313" key="2">
    <source>
        <dbReference type="Proteomes" id="UP000229749"/>
    </source>
</evidence>
<gene>
    <name evidence="1" type="ORF">CO172_03100</name>
</gene>
<proteinExistence type="predicted"/>
<name>A0A2M7XGV4_9BACT</name>
<comment type="caution">
    <text evidence="1">The sequence shown here is derived from an EMBL/GenBank/DDBJ whole genome shotgun (WGS) entry which is preliminary data.</text>
</comment>
<organism evidence="1 2">
    <name type="scientific">Candidatus Uhrbacteria bacterium CG_4_9_14_3_um_filter_36_7</name>
    <dbReference type="NCBI Taxonomy" id="1975033"/>
    <lineage>
        <taxon>Bacteria</taxon>
        <taxon>Candidatus Uhriibacteriota</taxon>
    </lineage>
</organism>
<dbReference type="AlphaFoldDB" id="A0A2M7XGV4"/>